<dbReference type="RefSeq" id="WP_123557742.1">
    <property type="nucleotide sequence ID" value="NZ_RJVJ01000001.1"/>
</dbReference>
<keyword evidence="3" id="KW-0227">DNA damage</keyword>
<sequence length="247" mass="27228">MCGRFVSTTPPAELASLLGVTDWDPTEALAPSWNVAPTDRVAAVLERVDADTGEVARQLRPLRWGLVPSWAKDRSGAARLINARSETVDQKPSFRRAFAVRRCVIPADGYYEWRQVPAADGRKAYKQPYFLSTGELMLMAGLYEFWRDADLPEDDPAAWLATTTILTTDATDRAGRVHDRMPMLVPRDGLDSWLDPANTDRADLHDLLHRPADGNLLVRAVPTAVNRVSANGPDLLTDAPDPLGLTD</sequence>
<evidence type="ECO:0000256" key="2">
    <source>
        <dbReference type="ARBA" id="ARBA00022670"/>
    </source>
</evidence>
<dbReference type="AlphaFoldDB" id="A0A3N4RY68"/>
<dbReference type="EMBL" id="RKQG01000001">
    <property type="protein sequence ID" value="RPE36021.1"/>
    <property type="molecule type" value="Genomic_DNA"/>
</dbReference>
<evidence type="ECO:0000256" key="4">
    <source>
        <dbReference type="ARBA" id="ARBA00022801"/>
    </source>
</evidence>
<gene>
    <name evidence="10" type="ORF">EDD38_4388</name>
    <name evidence="9" type="ORF">EDD39_3915</name>
</gene>
<dbReference type="Gene3D" id="3.90.1680.10">
    <property type="entry name" value="SOS response associated peptidase-like"/>
    <property type="match status" value="1"/>
</dbReference>
<evidence type="ECO:0000256" key="6">
    <source>
        <dbReference type="ARBA" id="ARBA00023125"/>
    </source>
</evidence>
<dbReference type="InterPro" id="IPR003738">
    <property type="entry name" value="SRAP"/>
</dbReference>
<evidence type="ECO:0000256" key="5">
    <source>
        <dbReference type="ARBA" id="ARBA00023124"/>
    </source>
</evidence>
<evidence type="ECO:0000256" key="7">
    <source>
        <dbReference type="ARBA" id="ARBA00023239"/>
    </source>
</evidence>
<keyword evidence="11" id="KW-1185">Reference proteome</keyword>
<keyword evidence="5" id="KW-0190">Covalent protein-DNA linkage</keyword>
<dbReference type="EC" id="3.4.-.-" evidence="8"/>
<accession>A0A3N4RY68</accession>
<keyword evidence="7" id="KW-0456">Lyase</keyword>
<dbReference type="InterPro" id="IPR036590">
    <property type="entry name" value="SRAP-like"/>
</dbReference>
<organism evidence="10 11">
    <name type="scientific">Kitasatospora cineracea</name>
    <dbReference type="NCBI Taxonomy" id="88074"/>
    <lineage>
        <taxon>Bacteria</taxon>
        <taxon>Bacillati</taxon>
        <taxon>Actinomycetota</taxon>
        <taxon>Actinomycetes</taxon>
        <taxon>Kitasatosporales</taxon>
        <taxon>Streptomycetaceae</taxon>
        <taxon>Kitasatospora</taxon>
    </lineage>
</organism>
<dbReference type="GO" id="GO:0008233">
    <property type="term" value="F:peptidase activity"/>
    <property type="evidence" value="ECO:0007669"/>
    <property type="project" value="UniProtKB-KW"/>
</dbReference>
<protein>
    <recommendedName>
        <fullName evidence="8">Abasic site processing protein</fullName>
        <ecNumber evidence="8">3.4.-.-</ecNumber>
    </recommendedName>
</protein>
<proteinExistence type="inferred from homology"/>
<evidence type="ECO:0000313" key="9">
    <source>
        <dbReference type="EMBL" id="ROR45672.1"/>
    </source>
</evidence>
<keyword evidence="2 8" id="KW-0645">Protease</keyword>
<dbReference type="GO" id="GO:0016829">
    <property type="term" value="F:lyase activity"/>
    <property type="evidence" value="ECO:0007669"/>
    <property type="project" value="UniProtKB-KW"/>
</dbReference>
<evidence type="ECO:0000256" key="8">
    <source>
        <dbReference type="RuleBase" id="RU364100"/>
    </source>
</evidence>
<keyword evidence="4 8" id="KW-0378">Hydrolase</keyword>
<name>A0A3N4RY68_9ACTN</name>
<dbReference type="EMBL" id="RJVJ01000001">
    <property type="protein sequence ID" value="ROR45672.1"/>
    <property type="molecule type" value="Genomic_DNA"/>
</dbReference>
<comment type="similarity">
    <text evidence="1 8">Belongs to the SOS response-associated peptidase family.</text>
</comment>
<reference evidence="11 12" key="1">
    <citation type="submission" date="2018-11" db="EMBL/GenBank/DDBJ databases">
        <title>Sequencing the genomes of 1000 actinobacteria strains.</title>
        <authorList>
            <person name="Klenk H.-P."/>
        </authorList>
    </citation>
    <scope>NUCLEOTIDE SEQUENCE [LARGE SCALE GENOMIC DNA]</scope>
    <source>
        <strain evidence="9 12">DSM 44780</strain>
        <strain evidence="10 11">DSM 44781</strain>
    </source>
</reference>
<evidence type="ECO:0000313" key="11">
    <source>
        <dbReference type="Proteomes" id="UP000266906"/>
    </source>
</evidence>
<dbReference type="SUPFAM" id="SSF143081">
    <property type="entry name" value="BB1717-like"/>
    <property type="match status" value="1"/>
</dbReference>
<evidence type="ECO:0000313" key="10">
    <source>
        <dbReference type="EMBL" id="RPE36021.1"/>
    </source>
</evidence>
<dbReference type="Proteomes" id="UP000266906">
    <property type="component" value="Unassembled WGS sequence"/>
</dbReference>
<dbReference type="PANTHER" id="PTHR13604:SF0">
    <property type="entry name" value="ABASIC SITE PROCESSING PROTEIN HMCES"/>
    <property type="match status" value="1"/>
</dbReference>
<evidence type="ECO:0000313" key="12">
    <source>
        <dbReference type="Proteomes" id="UP000267408"/>
    </source>
</evidence>
<keyword evidence="6" id="KW-0238">DNA-binding</keyword>
<dbReference type="Pfam" id="PF02586">
    <property type="entry name" value="SRAP"/>
    <property type="match status" value="1"/>
</dbReference>
<accession>A0A8G1UKJ0</accession>
<dbReference type="OrthoDB" id="9782620at2"/>
<evidence type="ECO:0000256" key="3">
    <source>
        <dbReference type="ARBA" id="ARBA00022763"/>
    </source>
</evidence>
<dbReference type="GO" id="GO:0106300">
    <property type="term" value="P:protein-DNA covalent cross-linking repair"/>
    <property type="evidence" value="ECO:0007669"/>
    <property type="project" value="InterPro"/>
</dbReference>
<dbReference type="GO" id="GO:0006508">
    <property type="term" value="P:proteolysis"/>
    <property type="evidence" value="ECO:0007669"/>
    <property type="project" value="UniProtKB-KW"/>
</dbReference>
<comment type="caution">
    <text evidence="10">The sequence shown here is derived from an EMBL/GenBank/DDBJ whole genome shotgun (WGS) entry which is preliminary data.</text>
</comment>
<dbReference type="GO" id="GO:0003697">
    <property type="term" value="F:single-stranded DNA binding"/>
    <property type="evidence" value="ECO:0007669"/>
    <property type="project" value="InterPro"/>
</dbReference>
<evidence type="ECO:0000256" key="1">
    <source>
        <dbReference type="ARBA" id="ARBA00008136"/>
    </source>
</evidence>
<dbReference type="Proteomes" id="UP000267408">
    <property type="component" value="Unassembled WGS sequence"/>
</dbReference>
<dbReference type="PANTHER" id="PTHR13604">
    <property type="entry name" value="DC12-RELATED"/>
    <property type="match status" value="1"/>
</dbReference>